<dbReference type="Proteomes" id="UP001634394">
    <property type="component" value="Unassembled WGS sequence"/>
</dbReference>
<keyword evidence="2" id="KW-1185">Reference proteome</keyword>
<dbReference type="EMBL" id="JBJQND010000005">
    <property type="protein sequence ID" value="KAL3876698.1"/>
    <property type="molecule type" value="Genomic_DNA"/>
</dbReference>
<feature type="non-terminal residue" evidence="1">
    <location>
        <position position="78"/>
    </location>
</feature>
<name>A0ABD3WV90_SINWO</name>
<dbReference type="AlphaFoldDB" id="A0ABD3WV90"/>
<proteinExistence type="predicted"/>
<accession>A0ABD3WV90</accession>
<protein>
    <recommendedName>
        <fullName evidence="3">Pentatricopeptide repeat-containing protein</fullName>
    </recommendedName>
</protein>
<evidence type="ECO:0000313" key="2">
    <source>
        <dbReference type="Proteomes" id="UP001634394"/>
    </source>
</evidence>
<evidence type="ECO:0008006" key="3">
    <source>
        <dbReference type="Google" id="ProtNLM"/>
    </source>
</evidence>
<gene>
    <name evidence="1" type="ORF">ACJMK2_034501</name>
</gene>
<organism evidence="1 2">
    <name type="scientific">Sinanodonta woodiana</name>
    <name type="common">Chinese pond mussel</name>
    <name type="synonym">Anodonta woodiana</name>
    <dbReference type="NCBI Taxonomy" id="1069815"/>
    <lineage>
        <taxon>Eukaryota</taxon>
        <taxon>Metazoa</taxon>
        <taxon>Spiralia</taxon>
        <taxon>Lophotrochozoa</taxon>
        <taxon>Mollusca</taxon>
        <taxon>Bivalvia</taxon>
        <taxon>Autobranchia</taxon>
        <taxon>Heteroconchia</taxon>
        <taxon>Palaeoheterodonta</taxon>
        <taxon>Unionida</taxon>
        <taxon>Unionoidea</taxon>
        <taxon>Unionidae</taxon>
        <taxon>Unioninae</taxon>
        <taxon>Sinanodonta</taxon>
    </lineage>
</organism>
<reference evidence="1 2" key="1">
    <citation type="submission" date="2024-11" db="EMBL/GenBank/DDBJ databases">
        <title>Chromosome-level genome assembly of the freshwater bivalve Anodonta woodiana.</title>
        <authorList>
            <person name="Chen X."/>
        </authorList>
    </citation>
    <scope>NUCLEOTIDE SEQUENCE [LARGE SCALE GENOMIC DNA]</scope>
    <source>
        <strain evidence="1">MN2024</strain>
        <tissue evidence="1">Gills</tissue>
    </source>
</reference>
<feature type="non-terminal residue" evidence="1">
    <location>
        <position position="1"/>
    </location>
</feature>
<comment type="caution">
    <text evidence="1">The sequence shown here is derived from an EMBL/GenBank/DDBJ whole genome shotgun (WGS) entry which is preliminary data.</text>
</comment>
<evidence type="ECO:0000313" key="1">
    <source>
        <dbReference type="EMBL" id="KAL3876698.1"/>
    </source>
</evidence>
<sequence length="78" mass="9190">LVMESFRWLMCQHRFSESEAVLKELISCNGFGMEGMTRYCDMARACVINSMHRKKFTYVDLFYSRKMSVWTGVVIYIG</sequence>